<feature type="domain" description="MATH" evidence="2">
    <location>
        <begin position="246"/>
        <end position="381"/>
    </location>
</feature>
<dbReference type="Gene3D" id="2.60.210.10">
    <property type="entry name" value="Apoptosis, Tumor Necrosis Factor Receptor Associated Protein 2, Chain A"/>
    <property type="match status" value="1"/>
</dbReference>
<dbReference type="SUPFAM" id="SSF49599">
    <property type="entry name" value="TRAF domain-like"/>
    <property type="match status" value="1"/>
</dbReference>
<dbReference type="EMBL" id="CAJNOL010001902">
    <property type="protein sequence ID" value="CAF1435536.1"/>
    <property type="molecule type" value="Genomic_DNA"/>
</dbReference>
<evidence type="ECO:0000313" key="3">
    <source>
        <dbReference type="EMBL" id="CAF1177227.1"/>
    </source>
</evidence>
<organism evidence="3 5">
    <name type="scientific">Rotaria sordida</name>
    <dbReference type="NCBI Taxonomy" id="392033"/>
    <lineage>
        <taxon>Eukaryota</taxon>
        <taxon>Metazoa</taxon>
        <taxon>Spiralia</taxon>
        <taxon>Gnathifera</taxon>
        <taxon>Rotifera</taxon>
        <taxon>Eurotatoria</taxon>
        <taxon>Bdelloidea</taxon>
        <taxon>Philodinida</taxon>
        <taxon>Philodinidae</taxon>
        <taxon>Rotaria</taxon>
    </lineage>
</organism>
<gene>
    <name evidence="4" type="ORF">JXQ802_LOCUS36687</name>
    <name evidence="3" type="ORF">PYM288_LOCUS23606</name>
</gene>
<evidence type="ECO:0000256" key="1">
    <source>
        <dbReference type="SAM" id="Coils"/>
    </source>
</evidence>
<comment type="caution">
    <text evidence="3">The sequence shown here is derived from an EMBL/GenBank/DDBJ whole genome shotgun (WGS) entry which is preliminary data.</text>
</comment>
<sequence>MNNMSEKSNEANHVKYWQHHGAKTNRNMKYALCDRGVERELKIIIIICYACPWNGTYNDYLDHLQELHADLECIDCHEHFFAINSFEEHREEVCVHRSIPCGLPNCMNLIKWYDMKAHYLTDEHQHKLIIIILEYNNPKRYKLQIQNYCEFIKKEFNDIQETIAVTFSVYEILLNNFAHLKIEEQEIKTNFEKNFSKIDELKKYDNENEKALKELSESYNSIQIQIESIKKLREESLIQILDNNSTTTLRFNYPNISSFSFQSIKFRTSQYGHTFSLRACSTIDSQQKYLSIFLTLHNGEYSNLIPYPFLYTIYLTLWDQSNQQKHIEYVLKPNPNSTAFIRPTSEKNDEFGIMKFCSLEYLTDPKSIYVRDGAFFIRVFVDFLNTGQNPFQSKDNDDDDNVAIMSTTKMMTE</sequence>
<keyword evidence="6" id="KW-1185">Reference proteome</keyword>
<dbReference type="InterPro" id="IPR008974">
    <property type="entry name" value="TRAF-like"/>
</dbReference>
<proteinExistence type="predicted"/>
<dbReference type="GO" id="GO:0043122">
    <property type="term" value="P:regulation of canonical NF-kappaB signal transduction"/>
    <property type="evidence" value="ECO:0007669"/>
    <property type="project" value="TreeGrafter"/>
</dbReference>
<evidence type="ECO:0000259" key="2">
    <source>
        <dbReference type="PROSITE" id="PS50144"/>
    </source>
</evidence>
<dbReference type="PROSITE" id="PS50144">
    <property type="entry name" value="MATH"/>
    <property type="match status" value="1"/>
</dbReference>
<keyword evidence="1" id="KW-0175">Coiled coil</keyword>
<name>A0A814UPP8_9BILA</name>
<dbReference type="InterPro" id="IPR002083">
    <property type="entry name" value="MATH/TRAF_dom"/>
</dbReference>
<dbReference type="Proteomes" id="UP000663870">
    <property type="component" value="Unassembled WGS sequence"/>
</dbReference>
<protein>
    <recommendedName>
        <fullName evidence="2">MATH domain-containing protein</fullName>
    </recommendedName>
</protein>
<dbReference type="EMBL" id="CAJNOH010001109">
    <property type="protein sequence ID" value="CAF1177227.1"/>
    <property type="molecule type" value="Genomic_DNA"/>
</dbReference>
<dbReference type="PANTHER" id="PTHR10131">
    <property type="entry name" value="TNF RECEPTOR ASSOCIATED FACTOR"/>
    <property type="match status" value="1"/>
</dbReference>
<dbReference type="Pfam" id="PF21355">
    <property type="entry name" value="TRAF-mep_MATH"/>
    <property type="match status" value="1"/>
</dbReference>
<evidence type="ECO:0000313" key="6">
    <source>
        <dbReference type="Proteomes" id="UP000663870"/>
    </source>
</evidence>
<reference evidence="3" key="1">
    <citation type="submission" date="2021-02" db="EMBL/GenBank/DDBJ databases">
        <authorList>
            <person name="Nowell W R."/>
        </authorList>
    </citation>
    <scope>NUCLEOTIDE SEQUENCE</scope>
</reference>
<dbReference type="Proteomes" id="UP000663854">
    <property type="component" value="Unassembled WGS sequence"/>
</dbReference>
<evidence type="ECO:0000313" key="5">
    <source>
        <dbReference type="Proteomes" id="UP000663854"/>
    </source>
</evidence>
<dbReference type="AlphaFoldDB" id="A0A814UPP8"/>
<feature type="coiled-coil region" evidence="1">
    <location>
        <begin position="201"/>
        <end position="232"/>
    </location>
</feature>
<dbReference type="PANTHER" id="PTHR10131:SF94">
    <property type="entry name" value="TNF RECEPTOR-ASSOCIATED FACTOR 4"/>
    <property type="match status" value="1"/>
</dbReference>
<evidence type="ECO:0000313" key="4">
    <source>
        <dbReference type="EMBL" id="CAF1435536.1"/>
    </source>
</evidence>
<dbReference type="InterPro" id="IPR049342">
    <property type="entry name" value="TRAF1-6_MATH_dom"/>
</dbReference>
<accession>A0A814UPP8</accession>